<dbReference type="EMBL" id="BAAARJ010000009">
    <property type="protein sequence ID" value="GAA2616414.1"/>
    <property type="molecule type" value="Genomic_DNA"/>
</dbReference>
<reference evidence="2" key="1">
    <citation type="journal article" date="2019" name="Int. J. Syst. Evol. Microbiol.">
        <title>The Global Catalogue of Microorganisms (GCM) 10K type strain sequencing project: providing services to taxonomists for standard genome sequencing and annotation.</title>
        <authorList>
            <consortium name="The Broad Institute Genomics Platform"/>
            <consortium name="The Broad Institute Genome Sequencing Center for Infectious Disease"/>
            <person name="Wu L."/>
            <person name="Ma J."/>
        </authorList>
    </citation>
    <scope>NUCLEOTIDE SEQUENCE [LARGE SCALE GENOMIC DNA]</scope>
    <source>
        <strain evidence="2">JCM 16373</strain>
    </source>
</reference>
<comment type="caution">
    <text evidence="1">The sequence shown here is derived from an EMBL/GenBank/DDBJ whole genome shotgun (WGS) entry which is preliminary data.</text>
</comment>
<proteinExistence type="predicted"/>
<name>A0ABP6CHJ3_9ACTN</name>
<sequence>MSGGGSWRMAEYLGPLELVGDRWIIGDPKREGGSCLVLTPEGMEHHRPGAPEPLAFFPWSIFVELSIRATYKAWHASRTMGVLNGVGGGYMEAGRDGCSVGGIRRHPYEPWSVNYAHHARAYSGNHVHAVRVLFRTLSEARALHRLGDAEWLGAAVVRLASLSGGWALSMTRRVRETIGDLGV</sequence>
<keyword evidence="2" id="KW-1185">Reference proteome</keyword>
<gene>
    <name evidence="1" type="ORF">GCM10009863_32680</name>
</gene>
<protein>
    <submittedName>
        <fullName evidence="1">Uncharacterized protein</fullName>
    </submittedName>
</protein>
<evidence type="ECO:0000313" key="1">
    <source>
        <dbReference type="EMBL" id="GAA2616414.1"/>
    </source>
</evidence>
<accession>A0ABP6CHJ3</accession>
<organism evidence="1 2">
    <name type="scientific">Streptomyces axinellae</name>
    <dbReference type="NCBI Taxonomy" id="552788"/>
    <lineage>
        <taxon>Bacteria</taxon>
        <taxon>Bacillati</taxon>
        <taxon>Actinomycetota</taxon>
        <taxon>Actinomycetes</taxon>
        <taxon>Kitasatosporales</taxon>
        <taxon>Streptomycetaceae</taxon>
        <taxon>Streptomyces</taxon>
    </lineage>
</organism>
<evidence type="ECO:0000313" key="2">
    <source>
        <dbReference type="Proteomes" id="UP001501447"/>
    </source>
</evidence>
<dbReference type="Proteomes" id="UP001501447">
    <property type="component" value="Unassembled WGS sequence"/>
</dbReference>